<gene>
    <name evidence="1" type="ORF">K529_009175</name>
</gene>
<dbReference type="KEGG" id="rmb:K529_009175"/>
<accession>A0A1B1A300</accession>
<reference evidence="1 2" key="1">
    <citation type="journal article" date="2016" name="ISME J.">
        <title>Global occurrence and heterogeneity of the Roseobacter-clade species Ruegeria mobilis.</title>
        <authorList>
            <person name="Sonnenschein E."/>
            <person name="Gram L."/>
        </authorList>
    </citation>
    <scope>NUCLEOTIDE SEQUENCE [LARGE SCALE GENOMIC DNA]</scope>
    <source>
        <strain evidence="1 2">F1926</strain>
    </source>
</reference>
<dbReference type="EMBL" id="CP015230">
    <property type="protein sequence ID" value="ANP40931.1"/>
    <property type="molecule type" value="Genomic_DNA"/>
</dbReference>
<proteinExistence type="predicted"/>
<protein>
    <submittedName>
        <fullName evidence="1">Uncharacterized protein</fullName>
    </submittedName>
</protein>
<evidence type="ECO:0000313" key="2">
    <source>
        <dbReference type="Proteomes" id="UP000013243"/>
    </source>
</evidence>
<dbReference type="Proteomes" id="UP000013243">
    <property type="component" value="Chromosome"/>
</dbReference>
<sequence length="116" mass="12128">MDQETPAYLQIGDGPCWEAVIEVIDGDLTFGGGQGPAPRIFADQSGPMLLLDGASDQVGGESYLVLRASEATTDPTGTILRPVALCRDAEGAPRCTGKIGGLRQFSLRASSDNICE</sequence>
<organism evidence="1 2">
    <name type="scientific">Tritonibacter mobilis F1926</name>
    <dbReference type="NCBI Taxonomy" id="1265309"/>
    <lineage>
        <taxon>Bacteria</taxon>
        <taxon>Pseudomonadati</taxon>
        <taxon>Pseudomonadota</taxon>
        <taxon>Alphaproteobacteria</taxon>
        <taxon>Rhodobacterales</taxon>
        <taxon>Paracoccaceae</taxon>
        <taxon>Tritonibacter</taxon>
    </lineage>
</organism>
<dbReference type="AlphaFoldDB" id="A0A1B1A300"/>
<name>A0A1B1A300_9RHOB</name>
<evidence type="ECO:0000313" key="1">
    <source>
        <dbReference type="EMBL" id="ANP40931.1"/>
    </source>
</evidence>